<sequence>MAVADDRSQMLVEEFEEIAAAADGLGVRLELLRLPEPVGIVLETEPLSQWTR</sequence>
<name>A0ABS7R035_9ACTN</name>
<comment type="caution">
    <text evidence="1">The sequence shown here is derived from an EMBL/GenBank/DDBJ whole genome shotgun (WGS) entry which is preliminary data.</text>
</comment>
<accession>A0ABS7R035</accession>
<dbReference type="RefSeq" id="WP_222981617.1">
    <property type="nucleotide sequence ID" value="NZ_JAINVZ010000029.1"/>
</dbReference>
<protein>
    <submittedName>
        <fullName evidence="1">Uncharacterized protein</fullName>
    </submittedName>
</protein>
<evidence type="ECO:0000313" key="1">
    <source>
        <dbReference type="EMBL" id="MBY8888836.1"/>
    </source>
</evidence>
<keyword evidence="2" id="KW-1185">Reference proteome</keyword>
<gene>
    <name evidence="1" type="ORF">K7472_28915</name>
</gene>
<evidence type="ECO:0000313" key="2">
    <source>
        <dbReference type="Proteomes" id="UP001198565"/>
    </source>
</evidence>
<reference evidence="1 2" key="1">
    <citation type="submission" date="2021-08" db="EMBL/GenBank/DDBJ databases">
        <title>Streptomyces sp. PTM05 isolated from lichen.</title>
        <authorList>
            <person name="Somphong A."/>
            <person name="Phongsopitanun W."/>
            <person name="Tanasupawat S."/>
        </authorList>
    </citation>
    <scope>NUCLEOTIDE SEQUENCE [LARGE SCALE GENOMIC DNA]</scope>
    <source>
        <strain evidence="1 2">Ptm05</strain>
    </source>
</reference>
<dbReference type="EMBL" id="JAINVZ010000029">
    <property type="protein sequence ID" value="MBY8888836.1"/>
    <property type="molecule type" value="Genomic_DNA"/>
</dbReference>
<organism evidence="1 2">
    <name type="scientific">Streptantibioticus parmotrematis</name>
    <dbReference type="NCBI Taxonomy" id="2873249"/>
    <lineage>
        <taxon>Bacteria</taxon>
        <taxon>Bacillati</taxon>
        <taxon>Actinomycetota</taxon>
        <taxon>Actinomycetes</taxon>
        <taxon>Kitasatosporales</taxon>
        <taxon>Streptomycetaceae</taxon>
        <taxon>Streptantibioticus</taxon>
    </lineage>
</organism>
<proteinExistence type="predicted"/>
<dbReference type="Proteomes" id="UP001198565">
    <property type="component" value="Unassembled WGS sequence"/>
</dbReference>